<keyword evidence="3" id="KW-0689">Ribosomal protein</keyword>
<dbReference type="Gene3D" id="2.40.240.10">
    <property type="entry name" value="Ribosomal Protein L25, Chain P"/>
    <property type="match status" value="1"/>
</dbReference>
<dbReference type="HAMAP" id="MF_01334">
    <property type="entry name" value="Ribosomal_bL25_CTC"/>
    <property type="match status" value="1"/>
</dbReference>
<evidence type="ECO:0000256" key="3">
    <source>
        <dbReference type="ARBA" id="ARBA00022980"/>
    </source>
</evidence>
<dbReference type="InterPro" id="IPR001021">
    <property type="entry name" value="Ribosomal_bL25_long"/>
</dbReference>
<dbReference type="InterPro" id="IPR020056">
    <property type="entry name" value="Rbsml_bL25/Gln-tRNA_synth_N"/>
</dbReference>
<dbReference type="InterPro" id="IPR020930">
    <property type="entry name" value="Ribosomal_uL5_bac-type"/>
</dbReference>
<dbReference type="PANTHER" id="PTHR33284:SF1">
    <property type="entry name" value="RIBOSOMAL PROTEIN L25_GLN-TRNA SYNTHETASE, ANTI-CODON-BINDING DOMAIN-CONTAINING PROTEIN"/>
    <property type="match status" value="1"/>
</dbReference>
<dbReference type="InterPro" id="IPR011035">
    <property type="entry name" value="Ribosomal_bL25/Gln-tRNA_synth"/>
</dbReference>
<dbReference type="AlphaFoldDB" id="A0A382CWW2"/>
<feature type="compositionally biased region" description="Acidic residues" evidence="5">
    <location>
        <begin position="185"/>
        <end position="220"/>
    </location>
</feature>
<evidence type="ECO:0000256" key="2">
    <source>
        <dbReference type="ARBA" id="ARBA00022884"/>
    </source>
</evidence>
<accession>A0A382CWW2</accession>
<dbReference type="InterPro" id="IPR029751">
    <property type="entry name" value="Ribosomal_L25_dom"/>
</dbReference>
<dbReference type="NCBIfam" id="TIGR00731">
    <property type="entry name" value="bL25_bact_ctc"/>
    <property type="match status" value="1"/>
</dbReference>
<dbReference type="EMBL" id="UINC01036208">
    <property type="protein sequence ID" value="SVB29823.1"/>
    <property type="molecule type" value="Genomic_DNA"/>
</dbReference>
<dbReference type="Pfam" id="PF14693">
    <property type="entry name" value="Ribosomal_TL5_C"/>
    <property type="match status" value="1"/>
</dbReference>
<evidence type="ECO:0000313" key="8">
    <source>
        <dbReference type="EMBL" id="SVB29823.1"/>
    </source>
</evidence>
<evidence type="ECO:0000256" key="1">
    <source>
        <dbReference type="ARBA" id="ARBA00022730"/>
    </source>
</evidence>
<dbReference type="InterPro" id="IPR020057">
    <property type="entry name" value="Ribosomal_bL25_b-dom"/>
</dbReference>
<evidence type="ECO:0000259" key="7">
    <source>
        <dbReference type="Pfam" id="PF14693"/>
    </source>
</evidence>
<name>A0A382CWW2_9ZZZZ</name>
<feature type="region of interest" description="Disordered" evidence="5">
    <location>
        <begin position="177"/>
        <end position="220"/>
    </location>
</feature>
<dbReference type="SUPFAM" id="SSF50715">
    <property type="entry name" value="Ribosomal protein L25-like"/>
    <property type="match status" value="1"/>
</dbReference>
<dbReference type="GO" id="GO:0006412">
    <property type="term" value="P:translation"/>
    <property type="evidence" value="ECO:0007669"/>
    <property type="project" value="InterPro"/>
</dbReference>
<organism evidence="8">
    <name type="scientific">marine metagenome</name>
    <dbReference type="NCBI Taxonomy" id="408172"/>
    <lineage>
        <taxon>unclassified sequences</taxon>
        <taxon>metagenomes</taxon>
        <taxon>ecological metagenomes</taxon>
    </lineage>
</organism>
<evidence type="ECO:0000256" key="4">
    <source>
        <dbReference type="ARBA" id="ARBA00023274"/>
    </source>
</evidence>
<keyword evidence="4" id="KW-0687">Ribonucleoprotein</keyword>
<keyword evidence="2" id="KW-0694">RNA-binding</keyword>
<dbReference type="PANTHER" id="PTHR33284">
    <property type="entry name" value="RIBOSOMAL PROTEIN L25/GLN-TRNA SYNTHETASE, ANTI-CODON-BINDING DOMAIN-CONTAINING PROTEIN"/>
    <property type="match status" value="1"/>
</dbReference>
<feature type="domain" description="Large ribosomal subunit protein bL25 L25" evidence="6">
    <location>
        <begin position="8"/>
        <end position="92"/>
    </location>
</feature>
<gene>
    <name evidence="8" type="ORF">METZ01_LOCUS182677</name>
</gene>
<dbReference type="GO" id="GO:0022625">
    <property type="term" value="C:cytosolic large ribosomal subunit"/>
    <property type="evidence" value="ECO:0007669"/>
    <property type="project" value="TreeGrafter"/>
</dbReference>
<evidence type="ECO:0000259" key="6">
    <source>
        <dbReference type="Pfam" id="PF01386"/>
    </source>
</evidence>
<dbReference type="GO" id="GO:0008097">
    <property type="term" value="F:5S rRNA binding"/>
    <property type="evidence" value="ECO:0007669"/>
    <property type="project" value="InterPro"/>
</dbReference>
<sequence length="220" mass="24790">MAQQYEQLNLAERAEKGGRSARILRKDGIIPANYYYKGEENINLSVVKLELLKSLRSGHRIFEVTLKGSTQYVMLKEIQYHPVTDDIIHIDLMRIRRDEKINISVPLVLEGTATGVKEGGVVMQNLTSIEINCLPADVPEQIVIDISDLEILTSLKVEDLDVSEKLEILTSGDLTVVSCQPPKEEVEEEPEEEEIELEEGEEPEEGAEKSEPEEEKSEES</sequence>
<dbReference type="GO" id="GO:0003735">
    <property type="term" value="F:structural constituent of ribosome"/>
    <property type="evidence" value="ECO:0007669"/>
    <property type="project" value="InterPro"/>
</dbReference>
<reference evidence="8" key="1">
    <citation type="submission" date="2018-05" db="EMBL/GenBank/DDBJ databases">
        <authorList>
            <person name="Lanie J.A."/>
            <person name="Ng W.-L."/>
            <person name="Kazmierczak K.M."/>
            <person name="Andrzejewski T.M."/>
            <person name="Davidsen T.M."/>
            <person name="Wayne K.J."/>
            <person name="Tettelin H."/>
            <person name="Glass J.I."/>
            <person name="Rusch D."/>
            <person name="Podicherti R."/>
            <person name="Tsui H.-C.T."/>
            <person name="Winkler M.E."/>
        </authorList>
    </citation>
    <scope>NUCLEOTIDE SEQUENCE</scope>
</reference>
<proteinExistence type="inferred from homology"/>
<keyword evidence="1" id="KW-0699">rRNA-binding</keyword>
<dbReference type="InterPro" id="IPR037121">
    <property type="entry name" value="Ribosomal_bL25_C"/>
</dbReference>
<feature type="domain" description="Large ribosomal subunit protein bL25 beta" evidence="7">
    <location>
        <begin position="100"/>
        <end position="183"/>
    </location>
</feature>
<dbReference type="Pfam" id="PF01386">
    <property type="entry name" value="Ribosomal_L25p"/>
    <property type="match status" value="1"/>
</dbReference>
<evidence type="ECO:0000256" key="5">
    <source>
        <dbReference type="SAM" id="MobiDB-lite"/>
    </source>
</evidence>
<dbReference type="CDD" id="cd00495">
    <property type="entry name" value="Ribosomal_L25_TL5_CTC"/>
    <property type="match status" value="1"/>
</dbReference>
<protein>
    <submittedName>
        <fullName evidence="8">Uncharacterized protein</fullName>
    </submittedName>
</protein>
<dbReference type="Gene3D" id="2.170.120.20">
    <property type="entry name" value="Ribosomal protein L25, beta domain"/>
    <property type="match status" value="1"/>
</dbReference>